<comment type="caution">
    <text evidence="1">The sequence shown here is derived from an EMBL/GenBank/DDBJ whole genome shotgun (WGS) entry which is preliminary data.</text>
</comment>
<dbReference type="Proteomes" id="UP001162131">
    <property type="component" value="Unassembled WGS sequence"/>
</dbReference>
<evidence type="ECO:0000313" key="1">
    <source>
        <dbReference type="EMBL" id="CAG9320997.1"/>
    </source>
</evidence>
<sequence length="190" mass="21716">MSLIRFIARGFAYKPIQKPIFVNGKCKLYESIEGNGPHYATSIWAALTAYVTRSVILNHSSFGWLHLIGDMIAISLGSFEVFRRTTYTRHTVKELSLLENGKDLEVITQGAFFVSQKKIVSIKSIIDPEFDKMNQFWIKTFEAWIMITKNKEKFMIYPTGNIIHKEILSQVIIANEIIVSGHDDSKIIDV</sequence>
<dbReference type="AlphaFoldDB" id="A0AAU9JJJ7"/>
<protein>
    <submittedName>
        <fullName evidence="1">Uncharacterized protein</fullName>
    </submittedName>
</protein>
<keyword evidence="2" id="KW-1185">Reference proteome</keyword>
<organism evidence="1 2">
    <name type="scientific">Blepharisma stoltei</name>
    <dbReference type="NCBI Taxonomy" id="1481888"/>
    <lineage>
        <taxon>Eukaryota</taxon>
        <taxon>Sar</taxon>
        <taxon>Alveolata</taxon>
        <taxon>Ciliophora</taxon>
        <taxon>Postciliodesmatophora</taxon>
        <taxon>Heterotrichea</taxon>
        <taxon>Heterotrichida</taxon>
        <taxon>Blepharismidae</taxon>
        <taxon>Blepharisma</taxon>
    </lineage>
</organism>
<dbReference type="EMBL" id="CAJZBQ010000027">
    <property type="protein sequence ID" value="CAG9320997.1"/>
    <property type="molecule type" value="Genomic_DNA"/>
</dbReference>
<evidence type="ECO:0000313" key="2">
    <source>
        <dbReference type="Proteomes" id="UP001162131"/>
    </source>
</evidence>
<reference evidence="1" key="1">
    <citation type="submission" date="2021-09" db="EMBL/GenBank/DDBJ databases">
        <authorList>
            <consortium name="AG Swart"/>
            <person name="Singh M."/>
            <person name="Singh A."/>
            <person name="Seah K."/>
            <person name="Emmerich C."/>
        </authorList>
    </citation>
    <scope>NUCLEOTIDE SEQUENCE</scope>
    <source>
        <strain evidence="1">ATCC30299</strain>
    </source>
</reference>
<proteinExistence type="predicted"/>
<accession>A0AAU9JJJ7</accession>
<gene>
    <name evidence="1" type="ORF">BSTOLATCC_MIC27569</name>
</gene>
<name>A0AAU9JJJ7_9CILI</name>